<dbReference type="AlphaFoldDB" id="A0A833FHG1"/>
<dbReference type="GO" id="GO:0008745">
    <property type="term" value="F:N-acetylmuramoyl-L-alanine amidase activity"/>
    <property type="evidence" value="ECO:0007669"/>
    <property type="project" value="InterPro"/>
</dbReference>
<dbReference type="GO" id="GO:0009253">
    <property type="term" value="P:peptidoglycan catabolic process"/>
    <property type="evidence" value="ECO:0007669"/>
    <property type="project" value="InterPro"/>
</dbReference>
<dbReference type="Pfam" id="PF01520">
    <property type="entry name" value="Amidase_3"/>
    <property type="match status" value="1"/>
</dbReference>
<comment type="caution">
    <text evidence="3">The sequence shown here is derived from an EMBL/GenBank/DDBJ whole genome shotgun (WGS) entry which is preliminary data.</text>
</comment>
<dbReference type="GO" id="GO:0030288">
    <property type="term" value="C:outer membrane-bounded periplasmic space"/>
    <property type="evidence" value="ECO:0007669"/>
    <property type="project" value="TreeGrafter"/>
</dbReference>
<dbReference type="InterPro" id="IPR002508">
    <property type="entry name" value="MurNAc-LAA_cat"/>
</dbReference>
<feature type="domain" description="MurNAc-LAA" evidence="2">
    <location>
        <begin position="62"/>
        <end position="168"/>
    </location>
</feature>
<dbReference type="GeneID" id="83054480"/>
<reference evidence="3 4" key="1">
    <citation type="submission" date="2019-09" db="EMBL/GenBank/DDBJ databases">
        <title>Draft genome sequence of 3 type strains from the CCUG.</title>
        <authorList>
            <person name="Pineiro-Iglesias B."/>
            <person name="Tunovic T."/>
            <person name="Unosson C."/>
            <person name="Inganas E."/>
            <person name="Ohlen M."/>
            <person name="Cardew S."/>
            <person name="Jensie-Markopoulos S."/>
            <person name="Salva-Serra F."/>
            <person name="Jaen-Luchoro D."/>
            <person name="Karlsson R."/>
            <person name="Svensson-Stadler L."/>
            <person name="Chun J."/>
            <person name="Moore E."/>
        </authorList>
    </citation>
    <scope>NUCLEOTIDE SEQUENCE [LARGE SCALE GENOMIC DNA]</scope>
    <source>
        <strain evidence="3 4">CCUG 65427</strain>
    </source>
</reference>
<proteinExistence type="predicted"/>
<sequence length="173" mass="18567">MRVFVNPGHAPGGIPDPGAVNPVTGSRESDIAAKAGKLLAGYLITAGVEVKALQSDDLGEVCAASNEWGADIFISLHCNAFNTTARGTETLYKSFNGQRLAGFIQSQIIRSVNTIDRGSKQRDGLWVLNGTDAVAVLVELAFIDNMEDLEILENDLDKMVRAIARGITDYWTA</sequence>
<dbReference type="InterPro" id="IPR050695">
    <property type="entry name" value="N-acetylmuramoyl_amidase_3"/>
</dbReference>
<dbReference type="Gene3D" id="3.40.630.40">
    <property type="entry name" value="Zn-dependent exopeptidases"/>
    <property type="match status" value="1"/>
</dbReference>
<name>A0A833FHG1_9FIRM</name>
<dbReference type="SUPFAM" id="SSF53187">
    <property type="entry name" value="Zn-dependent exopeptidases"/>
    <property type="match status" value="1"/>
</dbReference>
<accession>A0A833FHG1</accession>
<dbReference type="EMBL" id="WBKH01000005">
    <property type="protein sequence ID" value="KAB1478616.1"/>
    <property type="molecule type" value="Genomic_DNA"/>
</dbReference>
<evidence type="ECO:0000259" key="2">
    <source>
        <dbReference type="SMART" id="SM00646"/>
    </source>
</evidence>
<protein>
    <submittedName>
        <fullName evidence="3">N-acetylmuramoyl-L-alanine amidase</fullName>
    </submittedName>
</protein>
<evidence type="ECO:0000313" key="4">
    <source>
        <dbReference type="Proteomes" id="UP000434554"/>
    </source>
</evidence>
<dbReference type="Proteomes" id="UP000434554">
    <property type="component" value="Unassembled WGS sequence"/>
</dbReference>
<gene>
    <name evidence="3" type="ORF">F8R14_05485</name>
</gene>
<evidence type="ECO:0000313" key="3">
    <source>
        <dbReference type="EMBL" id="KAB1478616.1"/>
    </source>
</evidence>
<dbReference type="SMART" id="SM00646">
    <property type="entry name" value="Ami_3"/>
    <property type="match status" value="1"/>
</dbReference>
<evidence type="ECO:0000256" key="1">
    <source>
        <dbReference type="ARBA" id="ARBA00022801"/>
    </source>
</evidence>
<dbReference type="CDD" id="cd02696">
    <property type="entry name" value="MurNAc-LAA"/>
    <property type="match status" value="1"/>
</dbReference>
<keyword evidence="1" id="KW-0378">Hydrolase</keyword>
<dbReference type="PANTHER" id="PTHR30404">
    <property type="entry name" value="N-ACETYLMURAMOYL-L-ALANINE AMIDASE"/>
    <property type="match status" value="1"/>
</dbReference>
<organism evidence="3 4">
    <name type="scientific">Veillonella seminalis</name>
    <dbReference type="NCBI Taxonomy" id="1502943"/>
    <lineage>
        <taxon>Bacteria</taxon>
        <taxon>Bacillati</taxon>
        <taxon>Bacillota</taxon>
        <taxon>Negativicutes</taxon>
        <taxon>Veillonellales</taxon>
        <taxon>Veillonellaceae</taxon>
        <taxon>Veillonella</taxon>
    </lineage>
</organism>
<dbReference type="PANTHER" id="PTHR30404:SF0">
    <property type="entry name" value="N-ACETYLMURAMOYL-L-ALANINE AMIDASE AMIC"/>
    <property type="match status" value="1"/>
</dbReference>
<dbReference type="RefSeq" id="WP_127007214.1">
    <property type="nucleotide sequence ID" value="NZ_CAUENZ010000019.1"/>
</dbReference>